<dbReference type="InterPro" id="IPR001452">
    <property type="entry name" value="SH3_domain"/>
</dbReference>
<dbReference type="Gene3D" id="2.30.30.40">
    <property type="entry name" value="SH3 Domains"/>
    <property type="match status" value="1"/>
</dbReference>
<keyword evidence="4" id="KW-0597">Phosphoprotein</keyword>
<dbReference type="PANTHER" id="PTHR23065:SF7">
    <property type="entry name" value="NOSTRIN, ISOFORM H"/>
    <property type="match status" value="1"/>
</dbReference>
<feature type="compositionally biased region" description="Basic and acidic residues" evidence="9">
    <location>
        <begin position="361"/>
        <end position="375"/>
    </location>
</feature>
<evidence type="ECO:0000256" key="2">
    <source>
        <dbReference type="ARBA" id="ARBA00022443"/>
    </source>
</evidence>
<dbReference type="InterPro" id="IPR036028">
    <property type="entry name" value="SH3-like_dom_sf"/>
</dbReference>
<dbReference type="GO" id="GO:0030036">
    <property type="term" value="P:actin cytoskeleton organization"/>
    <property type="evidence" value="ECO:0007669"/>
    <property type="project" value="UniProtKB-ARBA"/>
</dbReference>
<evidence type="ECO:0000256" key="5">
    <source>
        <dbReference type="ARBA" id="ARBA00023212"/>
    </source>
</evidence>
<evidence type="ECO:0000259" key="10">
    <source>
        <dbReference type="PROSITE" id="PS50002"/>
    </source>
</evidence>
<dbReference type="SMART" id="SM00055">
    <property type="entry name" value="FCH"/>
    <property type="match status" value="1"/>
</dbReference>
<feature type="domain" description="F-BAR" evidence="11">
    <location>
        <begin position="7"/>
        <end position="261"/>
    </location>
</feature>
<gene>
    <name evidence="12" type="ORF">BABINDRAFT_163757</name>
</gene>
<dbReference type="PROSITE" id="PS51741">
    <property type="entry name" value="F_BAR"/>
    <property type="match status" value="1"/>
</dbReference>
<accession>A0A1E3QJS8</accession>
<organism evidence="12 13">
    <name type="scientific">Babjeviella inositovora NRRL Y-12698</name>
    <dbReference type="NCBI Taxonomy" id="984486"/>
    <lineage>
        <taxon>Eukaryota</taxon>
        <taxon>Fungi</taxon>
        <taxon>Dikarya</taxon>
        <taxon>Ascomycota</taxon>
        <taxon>Saccharomycotina</taxon>
        <taxon>Pichiomycetes</taxon>
        <taxon>Serinales incertae sedis</taxon>
        <taxon>Babjeviella</taxon>
    </lineage>
</organism>
<keyword evidence="2 6" id="KW-0728">SH3 domain</keyword>
<comment type="subcellular location">
    <subcellularLocation>
        <location evidence="1">Cytoplasm</location>
        <location evidence="1">Cytoskeleton</location>
    </subcellularLocation>
</comment>
<dbReference type="PANTHER" id="PTHR23065">
    <property type="entry name" value="PROLINE-SERINE-THREONINE PHOSPHATASE INTERACTING PROTEIN 1"/>
    <property type="match status" value="1"/>
</dbReference>
<keyword evidence="5" id="KW-0206">Cytoskeleton</keyword>
<evidence type="ECO:0000256" key="9">
    <source>
        <dbReference type="SAM" id="MobiDB-lite"/>
    </source>
</evidence>
<dbReference type="GO" id="GO:0005543">
    <property type="term" value="F:phospholipid binding"/>
    <property type="evidence" value="ECO:0007669"/>
    <property type="project" value="TreeGrafter"/>
</dbReference>
<dbReference type="InterPro" id="IPR027267">
    <property type="entry name" value="AH/BAR_dom_sf"/>
</dbReference>
<dbReference type="SUPFAM" id="SSF50044">
    <property type="entry name" value="SH3-domain"/>
    <property type="match status" value="1"/>
</dbReference>
<feature type="region of interest" description="Disordered" evidence="9">
    <location>
        <begin position="337"/>
        <end position="439"/>
    </location>
</feature>
<evidence type="ECO:0000313" key="12">
    <source>
        <dbReference type="EMBL" id="ODQ77257.1"/>
    </source>
</evidence>
<keyword evidence="3" id="KW-0963">Cytoplasm</keyword>
<evidence type="ECO:0000256" key="6">
    <source>
        <dbReference type="PROSITE-ProRule" id="PRU00192"/>
    </source>
</evidence>
<keyword evidence="7 8" id="KW-0175">Coiled coil</keyword>
<keyword evidence="13" id="KW-1185">Reference proteome</keyword>
<protein>
    <recommendedName>
        <fullName evidence="14">SH3 domain-containing protein</fullName>
    </recommendedName>
</protein>
<dbReference type="Pfam" id="PF14604">
    <property type="entry name" value="SH3_9"/>
    <property type="match status" value="1"/>
</dbReference>
<dbReference type="GO" id="GO:0009898">
    <property type="term" value="C:cytoplasmic side of plasma membrane"/>
    <property type="evidence" value="ECO:0007669"/>
    <property type="project" value="TreeGrafter"/>
</dbReference>
<reference evidence="13" key="1">
    <citation type="submission" date="2016-05" db="EMBL/GenBank/DDBJ databases">
        <title>Comparative genomics of biotechnologically important yeasts.</title>
        <authorList>
            <consortium name="DOE Joint Genome Institute"/>
            <person name="Riley R."/>
            <person name="Haridas S."/>
            <person name="Wolfe K.H."/>
            <person name="Lopes M.R."/>
            <person name="Hittinger C.T."/>
            <person name="Goker M."/>
            <person name="Salamov A."/>
            <person name="Wisecaver J."/>
            <person name="Long T.M."/>
            <person name="Aerts A.L."/>
            <person name="Barry K."/>
            <person name="Choi C."/>
            <person name="Clum A."/>
            <person name="Coughlan A.Y."/>
            <person name="Deshpande S."/>
            <person name="Douglass A.P."/>
            <person name="Hanson S.J."/>
            <person name="Klenk H.-P."/>
            <person name="Labutti K."/>
            <person name="Lapidus A."/>
            <person name="Lindquist E."/>
            <person name="Lipzen A."/>
            <person name="Meier-Kolthoff J.P."/>
            <person name="Ohm R.A."/>
            <person name="Otillar R.P."/>
            <person name="Pangilinan J."/>
            <person name="Peng Y."/>
            <person name="Rokas A."/>
            <person name="Rosa C.A."/>
            <person name="Scheuner C."/>
            <person name="Sibirny A.A."/>
            <person name="Slot J.C."/>
            <person name="Stielow J.B."/>
            <person name="Sun H."/>
            <person name="Kurtzman C.P."/>
            <person name="Blackwell M."/>
            <person name="Grigoriev I.V."/>
            <person name="Jeffries T.W."/>
        </authorList>
    </citation>
    <scope>NUCLEOTIDE SEQUENCE [LARGE SCALE GENOMIC DNA]</scope>
    <source>
        <strain evidence="13">NRRL Y-12698</strain>
    </source>
</reference>
<name>A0A1E3QJS8_9ASCO</name>
<feature type="region of interest" description="Disordered" evidence="9">
    <location>
        <begin position="520"/>
        <end position="542"/>
    </location>
</feature>
<dbReference type="Gene3D" id="1.20.1270.60">
    <property type="entry name" value="Arfaptin homology (AH) domain/BAR domain"/>
    <property type="match status" value="1"/>
</dbReference>
<dbReference type="STRING" id="984486.A0A1E3QJS8"/>
<dbReference type="EMBL" id="KV454442">
    <property type="protein sequence ID" value="ODQ77257.1"/>
    <property type="molecule type" value="Genomic_DNA"/>
</dbReference>
<dbReference type="SMART" id="SM00326">
    <property type="entry name" value="SH3"/>
    <property type="match status" value="1"/>
</dbReference>
<dbReference type="PROSITE" id="PS50002">
    <property type="entry name" value="SH3"/>
    <property type="match status" value="1"/>
</dbReference>
<evidence type="ECO:0008006" key="14">
    <source>
        <dbReference type="Google" id="ProtNLM"/>
    </source>
</evidence>
<dbReference type="Proteomes" id="UP000094336">
    <property type="component" value="Unassembled WGS sequence"/>
</dbReference>
<dbReference type="RefSeq" id="XP_018982585.1">
    <property type="nucleotide sequence ID" value="XM_019130080.1"/>
</dbReference>
<dbReference type="GO" id="GO:0120104">
    <property type="term" value="C:mitotic actomyosin contractile ring, proximal layer"/>
    <property type="evidence" value="ECO:0007669"/>
    <property type="project" value="TreeGrafter"/>
</dbReference>
<dbReference type="InterPro" id="IPR031160">
    <property type="entry name" value="F_BAR_dom"/>
</dbReference>
<evidence type="ECO:0000256" key="7">
    <source>
        <dbReference type="PROSITE-ProRule" id="PRU01077"/>
    </source>
</evidence>
<feature type="compositionally biased region" description="Low complexity" evidence="9">
    <location>
        <begin position="391"/>
        <end position="405"/>
    </location>
</feature>
<evidence type="ECO:0000259" key="11">
    <source>
        <dbReference type="PROSITE" id="PS51741"/>
    </source>
</evidence>
<dbReference type="InterPro" id="IPR001060">
    <property type="entry name" value="FCH_dom"/>
</dbReference>
<dbReference type="OrthoDB" id="27823at2759"/>
<evidence type="ECO:0000256" key="1">
    <source>
        <dbReference type="ARBA" id="ARBA00004245"/>
    </source>
</evidence>
<dbReference type="CDD" id="cd00174">
    <property type="entry name" value="SH3"/>
    <property type="match status" value="1"/>
</dbReference>
<dbReference type="AlphaFoldDB" id="A0A1E3QJS8"/>
<dbReference type="GeneID" id="30147933"/>
<dbReference type="SUPFAM" id="SSF103657">
    <property type="entry name" value="BAR/IMD domain-like"/>
    <property type="match status" value="1"/>
</dbReference>
<feature type="coiled-coil region" evidence="8">
    <location>
        <begin position="110"/>
        <end position="144"/>
    </location>
</feature>
<feature type="domain" description="SH3" evidence="10">
    <location>
        <begin position="575"/>
        <end position="637"/>
    </location>
</feature>
<sequence length="639" mass="71671">MSQPVFDGTFVNNFWGQENTGFDVVQTHMANGATSVDELVQFCKHKIQLEQEYARKLEALSKQMVGSCESGTLKQSVNALLHETRKMSEYHNQQASHIGQAVYEPLRRFADHFSEQKRAIERNVRLLKEEMDHADASVEKLRAAYAHECAKYKALRAETQLALGRELEKIHVKIGRTHEAMTTLGQKYHLAVTQAAQLHDQYVLNWKLAARRLESLEGERINEVRKNVWEYTNAISTSCVNDADSAEEVRTVLEKVDAKGDVYSFVERNHTGNQIFDPALFIDYERGQTETPRNFIWASFGGQSKESTPSTYEERPKSVAATQLFGDSGMQPIFAQSKESPSRLAPPEERAFFGPAGSNVSDDHRRSNMSDENRRSHYSASTLFERAKSQSGSEASAYTAASASSNKTWSSPDRRRSRASREPEYAQMHAKPVPVLAPPSKPVPLVKDFSMNFDPLSKALDSLNHGGNGDMNQFRKSVRAAEASKSAPVTPCLDRARPAHMYAHEARPAYSEAGQVRPTYSKTDHARPHSTYNDLPAPFESPVRTKSRTRKSFLNLNSFIAPAAPTPEYCLNGAKVVTKAIAKYPFQAGDEEIDVSMERGDRLLVYEMMSDNWFGVQNLRTSQCGTVPGNYVKYGDNIF</sequence>
<evidence type="ECO:0000313" key="13">
    <source>
        <dbReference type="Proteomes" id="UP000094336"/>
    </source>
</evidence>
<proteinExistence type="predicted"/>
<dbReference type="Pfam" id="PF00611">
    <property type="entry name" value="FCH"/>
    <property type="match status" value="1"/>
</dbReference>
<evidence type="ECO:0000256" key="8">
    <source>
        <dbReference type="SAM" id="Coils"/>
    </source>
</evidence>
<evidence type="ECO:0000256" key="3">
    <source>
        <dbReference type="ARBA" id="ARBA00022490"/>
    </source>
</evidence>
<evidence type="ECO:0000256" key="4">
    <source>
        <dbReference type="ARBA" id="ARBA00022553"/>
    </source>
</evidence>